<dbReference type="FunFam" id="3.40.50.720:FF:000084">
    <property type="entry name" value="Short-chain dehydrogenase reductase"/>
    <property type="match status" value="1"/>
</dbReference>
<dbReference type="STRING" id="1963862.B4O97_15590"/>
<dbReference type="Proteomes" id="UP000192343">
    <property type="component" value="Unassembled WGS sequence"/>
</dbReference>
<keyword evidence="4" id="KW-1185">Reference proteome</keyword>
<dbReference type="InterPro" id="IPR036291">
    <property type="entry name" value="NAD(P)-bd_dom_sf"/>
</dbReference>
<gene>
    <name evidence="3" type="ORF">B4O97_15590</name>
</gene>
<dbReference type="CDD" id="cd05233">
    <property type="entry name" value="SDR_c"/>
    <property type="match status" value="1"/>
</dbReference>
<evidence type="ECO:0000313" key="3">
    <source>
        <dbReference type="EMBL" id="ORC32718.1"/>
    </source>
</evidence>
<dbReference type="EMBL" id="MWQY01000020">
    <property type="protein sequence ID" value="ORC32718.1"/>
    <property type="molecule type" value="Genomic_DNA"/>
</dbReference>
<dbReference type="PROSITE" id="PS00061">
    <property type="entry name" value="ADH_SHORT"/>
    <property type="match status" value="1"/>
</dbReference>
<dbReference type="Pfam" id="PF13561">
    <property type="entry name" value="adh_short_C2"/>
    <property type="match status" value="1"/>
</dbReference>
<dbReference type="SUPFAM" id="SSF51735">
    <property type="entry name" value="NAD(P)-binding Rossmann-fold domains"/>
    <property type="match status" value="1"/>
</dbReference>
<dbReference type="PRINTS" id="PR00080">
    <property type="entry name" value="SDRFAMILY"/>
</dbReference>
<dbReference type="PRINTS" id="PR00081">
    <property type="entry name" value="GDHRDH"/>
</dbReference>
<dbReference type="NCBIfam" id="NF005559">
    <property type="entry name" value="PRK07231.1"/>
    <property type="match status" value="1"/>
</dbReference>
<dbReference type="Gene3D" id="3.40.50.720">
    <property type="entry name" value="NAD(P)-binding Rossmann-like Domain"/>
    <property type="match status" value="1"/>
</dbReference>
<sequence length="283" mass="30894">MRLKDKVAIVTGGSKGIGLGIAKEFIREGAKVVICSRNEEQGEAACGELKALDGDAVFTKCDVSVLDDLEMLVDFTVEKFGRLDIYVANAGINDPDKTRYLDITPEQYDRIMDVNLRGLFFGGQYAARRMARQGEGGVIINISSVNAYLALDSQMVYTTSKGAIQQLTKVQAVALAPYGIKVNAMAPGPIDTELMRRVGSDEQLYNTVISRTPIGRIGTPEECGRLAVFLASDDSDFIFGQSIYNDGGRSFQAFPVPGFKTVTEQDFNLLQEYKKGESNANNK</sequence>
<proteinExistence type="inferred from homology"/>
<dbReference type="InterPro" id="IPR002347">
    <property type="entry name" value="SDR_fam"/>
</dbReference>
<dbReference type="GO" id="GO:0016491">
    <property type="term" value="F:oxidoreductase activity"/>
    <property type="evidence" value="ECO:0007669"/>
    <property type="project" value="UniProtKB-KW"/>
</dbReference>
<evidence type="ECO:0000313" key="4">
    <source>
        <dbReference type="Proteomes" id="UP000192343"/>
    </source>
</evidence>
<evidence type="ECO:0000256" key="2">
    <source>
        <dbReference type="ARBA" id="ARBA00023002"/>
    </source>
</evidence>
<comment type="caution">
    <text evidence="3">The sequence shown here is derived from an EMBL/GenBank/DDBJ whole genome shotgun (WGS) entry which is preliminary data.</text>
</comment>
<evidence type="ECO:0000256" key="1">
    <source>
        <dbReference type="ARBA" id="ARBA00006484"/>
    </source>
</evidence>
<accession>A0A1Y1RUJ2</accession>
<keyword evidence="2" id="KW-0560">Oxidoreductase</keyword>
<dbReference type="OrthoDB" id="306388at2"/>
<name>A0A1Y1RUJ2_9SPIO</name>
<comment type="similarity">
    <text evidence="1">Belongs to the short-chain dehydrogenases/reductases (SDR) family.</text>
</comment>
<organism evidence="3 4">
    <name type="scientific">Marispirochaeta aestuarii</name>
    <dbReference type="NCBI Taxonomy" id="1963862"/>
    <lineage>
        <taxon>Bacteria</taxon>
        <taxon>Pseudomonadati</taxon>
        <taxon>Spirochaetota</taxon>
        <taxon>Spirochaetia</taxon>
        <taxon>Spirochaetales</taxon>
        <taxon>Spirochaetaceae</taxon>
        <taxon>Marispirochaeta</taxon>
    </lineage>
</organism>
<dbReference type="PANTHER" id="PTHR43639:SF1">
    <property type="entry name" value="SHORT-CHAIN DEHYDROGENASE_REDUCTASE FAMILY PROTEIN"/>
    <property type="match status" value="1"/>
</dbReference>
<protein>
    <submittedName>
        <fullName evidence="3">SDR family oxidoreductase</fullName>
    </submittedName>
</protein>
<reference evidence="3 4" key="1">
    <citation type="submission" date="2017-03" db="EMBL/GenBank/DDBJ databases">
        <title>Draft Genome sequence of Marispirochaeta sp. strain JC444.</title>
        <authorList>
            <person name="Shivani Y."/>
            <person name="Subhash Y."/>
            <person name="Sasikala C."/>
            <person name="Ramana C."/>
        </authorList>
    </citation>
    <scope>NUCLEOTIDE SEQUENCE [LARGE SCALE GENOMIC DNA]</scope>
    <source>
        <strain evidence="3 4">JC444</strain>
    </source>
</reference>
<dbReference type="PANTHER" id="PTHR43639">
    <property type="entry name" value="OXIDOREDUCTASE, SHORT-CHAIN DEHYDROGENASE/REDUCTASE FAMILY (AFU_ORTHOLOGUE AFUA_5G02870)"/>
    <property type="match status" value="1"/>
</dbReference>
<dbReference type="RefSeq" id="WP_083052242.1">
    <property type="nucleotide sequence ID" value="NZ_MWQY01000020.1"/>
</dbReference>
<dbReference type="InterPro" id="IPR020904">
    <property type="entry name" value="Sc_DH/Rdtase_CS"/>
</dbReference>
<dbReference type="AlphaFoldDB" id="A0A1Y1RUJ2"/>